<dbReference type="GO" id="GO:0005829">
    <property type="term" value="C:cytosol"/>
    <property type="evidence" value="ECO:0007669"/>
    <property type="project" value="TreeGrafter"/>
</dbReference>
<evidence type="ECO:0000256" key="10">
    <source>
        <dbReference type="RuleBase" id="RU003662"/>
    </source>
</evidence>
<proteinExistence type="inferred from homology"/>
<evidence type="ECO:0000313" key="11">
    <source>
        <dbReference type="EMBL" id="GIQ68037.1"/>
    </source>
</evidence>
<keyword evidence="5 9" id="KW-0822">Tryptophan biosynthesis</keyword>
<comment type="similarity">
    <text evidence="9 10">Belongs to the TrpA family.</text>
</comment>
<evidence type="ECO:0000313" key="12">
    <source>
        <dbReference type="Proteomes" id="UP000677918"/>
    </source>
</evidence>
<keyword evidence="12" id="KW-1185">Reference proteome</keyword>
<dbReference type="Proteomes" id="UP000677918">
    <property type="component" value="Unassembled WGS sequence"/>
</dbReference>
<dbReference type="PANTHER" id="PTHR43406:SF1">
    <property type="entry name" value="TRYPTOPHAN SYNTHASE ALPHA CHAIN, CHLOROPLASTIC"/>
    <property type="match status" value="1"/>
</dbReference>
<dbReference type="HAMAP" id="MF_00131">
    <property type="entry name" value="Trp_synth_alpha"/>
    <property type="match status" value="1"/>
</dbReference>
<comment type="caution">
    <text evidence="11">The sequence shown here is derived from an EMBL/GenBank/DDBJ whole genome shotgun (WGS) entry which is preliminary data.</text>
</comment>
<evidence type="ECO:0000256" key="3">
    <source>
        <dbReference type="ARBA" id="ARBA00011270"/>
    </source>
</evidence>
<feature type="active site" description="Proton acceptor" evidence="9">
    <location>
        <position position="49"/>
    </location>
</feature>
<dbReference type="AlphaFoldDB" id="A0A8J4H264"/>
<dbReference type="GO" id="GO:0004834">
    <property type="term" value="F:tryptophan synthase activity"/>
    <property type="evidence" value="ECO:0007669"/>
    <property type="project" value="UniProtKB-UniRule"/>
</dbReference>
<dbReference type="FunFam" id="3.20.20.70:FF:000037">
    <property type="entry name" value="Tryptophan synthase alpha chain"/>
    <property type="match status" value="1"/>
</dbReference>
<evidence type="ECO:0000256" key="7">
    <source>
        <dbReference type="ARBA" id="ARBA00023239"/>
    </source>
</evidence>
<comment type="function">
    <text evidence="1 9">The alpha subunit is responsible for the aldol cleavage of indoleglycerol phosphate to indole and glyceraldehyde 3-phosphate.</text>
</comment>
<evidence type="ECO:0000256" key="4">
    <source>
        <dbReference type="ARBA" id="ARBA00022605"/>
    </source>
</evidence>
<dbReference type="CDD" id="cd04724">
    <property type="entry name" value="Tryptophan_synthase_alpha"/>
    <property type="match status" value="1"/>
</dbReference>
<evidence type="ECO:0000256" key="5">
    <source>
        <dbReference type="ARBA" id="ARBA00022822"/>
    </source>
</evidence>
<dbReference type="SUPFAM" id="SSF51366">
    <property type="entry name" value="Ribulose-phoshate binding barrel"/>
    <property type="match status" value="1"/>
</dbReference>
<keyword evidence="6 9" id="KW-0057">Aromatic amino acid biosynthesis</keyword>
<comment type="pathway">
    <text evidence="2 9">Amino-acid biosynthesis; L-tryptophan biosynthesis; L-tryptophan from chorismate: step 5/5.</text>
</comment>
<reference evidence="11" key="1">
    <citation type="submission" date="2021-04" db="EMBL/GenBank/DDBJ databases">
        <title>Draft genome sequence of Xylanibacillus composti strain K13.</title>
        <authorList>
            <person name="Uke A."/>
            <person name="Chhe C."/>
            <person name="Baramee S."/>
            <person name="Kosugi A."/>
        </authorList>
    </citation>
    <scope>NUCLEOTIDE SEQUENCE</scope>
    <source>
        <strain evidence="11">K13</strain>
    </source>
</reference>
<evidence type="ECO:0000256" key="8">
    <source>
        <dbReference type="ARBA" id="ARBA00049047"/>
    </source>
</evidence>
<evidence type="ECO:0000256" key="9">
    <source>
        <dbReference type="HAMAP-Rule" id="MF_00131"/>
    </source>
</evidence>
<organism evidence="11 12">
    <name type="scientific">Xylanibacillus composti</name>
    <dbReference type="NCBI Taxonomy" id="1572762"/>
    <lineage>
        <taxon>Bacteria</taxon>
        <taxon>Bacillati</taxon>
        <taxon>Bacillota</taxon>
        <taxon>Bacilli</taxon>
        <taxon>Bacillales</taxon>
        <taxon>Paenibacillaceae</taxon>
        <taxon>Xylanibacillus</taxon>
    </lineage>
</organism>
<keyword evidence="4 9" id="KW-0028">Amino-acid biosynthesis</keyword>
<comment type="subunit">
    <text evidence="3 9">Tetramer of two alpha and two beta chains.</text>
</comment>
<sequence length="269" mass="29252">MNRIQRTFARLREQGESALIPYIPVGFPAAETSESLIRTLCESGADLVELGVPFGDPLADGRVIQDASTQALANGTTLRACIEMVARLRPSYPELPFILMGYCNSFLAYGLERFAADAVEAGVDGLIIPDLPSTMADPWVEIFRPHALDLIFFLAPTTSEQRAAATMSKGSGFLYCISVNGVTGEREKLPQELPAFLKQARAATDLPLCVGFGISSEEHVREISRHADGAIVGSALIRVIQQAAPDQLEGEVRSYMQRLKNATKPITQR</sequence>
<gene>
    <name evidence="11" type="primary">trpA_2</name>
    <name evidence="9" type="synonym">trpA</name>
    <name evidence="11" type="ORF">XYCOK13_08610</name>
</gene>
<dbReference type="Gene3D" id="3.20.20.70">
    <property type="entry name" value="Aldolase class I"/>
    <property type="match status" value="1"/>
</dbReference>
<dbReference type="NCBIfam" id="TIGR00262">
    <property type="entry name" value="trpA"/>
    <property type="match status" value="1"/>
</dbReference>
<accession>A0A8J4H264</accession>
<evidence type="ECO:0000256" key="6">
    <source>
        <dbReference type="ARBA" id="ARBA00023141"/>
    </source>
</evidence>
<dbReference type="EC" id="4.2.1.20" evidence="9"/>
<protein>
    <recommendedName>
        <fullName evidence="9">Tryptophan synthase alpha chain</fullName>
        <ecNumber evidence="9">4.2.1.20</ecNumber>
    </recommendedName>
</protein>
<evidence type="ECO:0000256" key="1">
    <source>
        <dbReference type="ARBA" id="ARBA00003365"/>
    </source>
</evidence>
<dbReference type="UniPathway" id="UPA00035">
    <property type="reaction ID" value="UER00044"/>
</dbReference>
<evidence type="ECO:0000256" key="2">
    <source>
        <dbReference type="ARBA" id="ARBA00004733"/>
    </source>
</evidence>
<comment type="catalytic activity">
    <reaction evidence="8 9">
        <text>(1S,2R)-1-C-(indol-3-yl)glycerol 3-phosphate + L-serine = D-glyceraldehyde 3-phosphate + L-tryptophan + H2O</text>
        <dbReference type="Rhea" id="RHEA:10532"/>
        <dbReference type="ChEBI" id="CHEBI:15377"/>
        <dbReference type="ChEBI" id="CHEBI:33384"/>
        <dbReference type="ChEBI" id="CHEBI:57912"/>
        <dbReference type="ChEBI" id="CHEBI:58866"/>
        <dbReference type="ChEBI" id="CHEBI:59776"/>
        <dbReference type="EC" id="4.2.1.20"/>
    </reaction>
</comment>
<dbReference type="InterPro" id="IPR013785">
    <property type="entry name" value="Aldolase_TIM"/>
</dbReference>
<dbReference type="InterPro" id="IPR011060">
    <property type="entry name" value="RibuloseP-bd_barrel"/>
</dbReference>
<keyword evidence="7 9" id="KW-0456">Lyase</keyword>
<name>A0A8J4H264_9BACL</name>
<dbReference type="PANTHER" id="PTHR43406">
    <property type="entry name" value="TRYPTOPHAN SYNTHASE, ALPHA CHAIN"/>
    <property type="match status" value="1"/>
</dbReference>
<dbReference type="EMBL" id="BOVK01000012">
    <property type="protein sequence ID" value="GIQ68037.1"/>
    <property type="molecule type" value="Genomic_DNA"/>
</dbReference>
<dbReference type="InterPro" id="IPR002028">
    <property type="entry name" value="Trp_synthase_suA"/>
</dbReference>
<dbReference type="RefSeq" id="WP_213410660.1">
    <property type="nucleotide sequence ID" value="NZ_BOVK01000012.1"/>
</dbReference>
<feature type="active site" description="Proton acceptor" evidence="9">
    <location>
        <position position="60"/>
    </location>
</feature>
<dbReference type="Pfam" id="PF00290">
    <property type="entry name" value="Trp_syntA"/>
    <property type="match status" value="1"/>
</dbReference>